<dbReference type="SUPFAM" id="SSF52540">
    <property type="entry name" value="P-loop containing nucleoside triphosphate hydrolases"/>
    <property type="match status" value="1"/>
</dbReference>
<organism evidence="11">
    <name type="scientific">hydrothermal vent metagenome</name>
    <dbReference type="NCBI Taxonomy" id="652676"/>
    <lineage>
        <taxon>unclassified sequences</taxon>
        <taxon>metagenomes</taxon>
        <taxon>ecological metagenomes</taxon>
    </lineage>
</organism>
<keyword evidence="7" id="KW-0342">GTP-binding</keyword>
<dbReference type="EMBL" id="UOEA01000014">
    <property type="protein sequence ID" value="VAV82333.1"/>
    <property type="molecule type" value="Genomic_DNA"/>
</dbReference>
<evidence type="ECO:0000256" key="3">
    <source>
        <dbReference type="ARBA" id="ARBA00022618"/>
    </source>
</evidence>
<evidence type="ECO:0000259" key="10">
    <source>
        <dbReference type="PROSITE" id="PS51706"/>
    </source>
</evidence>
<dbReference type="Pfam" id="PF01926">
    <property type="entry name" value="MMR_HSR1"/>
    <property type="match status" value="1"/>
</dbReference>
<comment type="cofactor">
    <cofactor evidence="1">
        <name>Mg(2+)</name>
        <dbReference type="ChEBI" id="CHEBI:18420"/>
    </cofactor>
</comment>
<protein>
    <submittedName>
        <fullName evidence="11">GTP-binding protein EngB</fullName>
    </submittedName>
</protein>
<keyword evidence="9" id="KW-0131">Cell cycle</keyword>
<keyword evidence="5" id="KW-0547">Nucleotide-binding</keyword>
<dbReference type="InterPro" id="IPR027417">
    <property type="entry name" value="P-loop_NTPase"/>
</dbReference>
<evidence type="ECO:0000256" key="4">
    <source>
        <dbReference type="ARBA" id="ARBA00022723"/>
    </source>
</evidence>
<dbReference type="PROSITE" id="PS51706">
    <property type="entry name" value="G_ENGB"/>
    <property type="match status" value="1"/>
</dbReference>
<evidence type="ECO:0000256" key="6">
    <source>
        <dbReference type="ARBA" id="ARBA00022842"/>
    </source>
</evidence>
<dbReference type="InterPro" id="IPR019987">
    <property type="entry name" value="GTP-bd_ribosome_bio_YsxC"/>
</dbReference>
<gene>
    <name evidence="11" type="ORF">MNBD_DELTA01-46</name>
</gene>
<keyword evidence="8" id="KW-0717">Septation</keyword>
<proteinExistence type="inferred from homology"/>
<evidence type="ECO:0000256" key="9">
    <source>
        <dbReference type="ARBA" id="ARBA00023306"/>
    </source>
</evidence>
<dbReference type="GO" id="GO:0005829">
    <property type="term" value="C:cytosol"/>
    <property type="evidence" value="ECO:0007669"/>
    <property type="project" value="TreeGrafter"/>
</dbReference>
<dbReference type="Gene3D" id="3.40.50.300">
    <property type="entry name" value="P-loop containing nucleotide triphosphate hydrolases"/>
    <property type="match status" value="1"/>
</dbReference>
<dbReference type="AlphaFoldDB" id="A0A3B0RCF9"/>
<dbReference type="GO" id="GO:0046872">
    <property type="term" value="F:metal ion binding"/>
    <property type="evidence" value="ECO:0007669"/>
    <property type="project" value="UniProtKB-KW"/>
</dbReference>
<name>A0A3B0RCF9_9ZZZZ</name>
<evidence type="ECO:0000313" key="11">
    <source>
        <dbReference type="EMBL" id="VAV82333.1"/>
    </source>
</evidence>
<dbReference type="GO" id="GO:0000917">
    <property type="term" value="P:division septum assembly"/>
    <property type="evidence" value="ECO:0007669"/>
    <property type="project" value="UniProtKB-KW"/>
</dbReference>
<dbReference type="NCBIfam" id="TIGR03598">
    <property type="entry name" value="GTPase_YsxC"/>
    <property type="match status" value="1"/>
</dbReference>
<sequence>MKIRSVEFIKSAVSPEHYPTEGFPEIALVGKSNVGKSSLINTLVSRKKLAKTSSTPGKTRTINFYKLDCIVSDGRVRSFYLVDLPGYGYAKVPRSERKSWREFIEDYFQSSKGLSAMAVLLDARRDPTETESNIYRWAGELELPVVTVFTKSDKLSNNKMASRRAIIKKKLHLGEVVIFSSLSGKGKAELLGVMEELLDTQDS</sequence>
<comment type="similarity">
    <text evidence="2">Belongs to the TRAFAC class TrmE-Era-EngA-EngB-Septin-like GTPase superfamily. EngB GTPase family.</text>
</comment>
<dbReference type="InterPro" id="IPR006073">
    <property type="entry name" value="GTP-bd"/>
</dbReference>
<keyword evidence="6" id="KW-0460">Magnesium</keyword>
<feature type="domain" description="EngB-type G" evidence="10">
    <location>
        <begin position="22"/>
        <end position="200"/>
    </location>
</feature>
<reference evidence="11" key="1">
    <citation type="submission" date="2018-06" db="EMBL/GenBank/DDBJ databases">
        <authorList>
            <person name="Zhirakovskaya E."/>
        </authorList>
    </citation>
    <scope>NUCLEOTIDE SEQUENCE</scope>
</reference>
<evidence type="ECO:0000256" key="7">
    <source>
        <dbReference type="ARBA" id="ARBA00023134"/>
    </source>
</evidence>
<evidence type="ECO:0000256" key="2">
    <source>
        <dbReference type="ARBA" id="ARBA00009638"/>
    </source>
</evidence>
<dbReference type="HAMAP" id="MF_00321">
    <property type="entry name" value="GTPase_EngB"/>
    <property type="match status" value="1"/>
</dbReference>
<dbReference type="PANTHER" id="PTHR11649:SF13">
    <property type="entry name" value="ENGB-TYPE G DOMAIN-CONTAINING PROTEIN"/>
    <property type="match status" value="1"/>
</dbReference>
<dbReference type="GO" id="GO:0005525">
    <property type="term" value="F:GTP binding"/>
    <property type="evidence" value="ECO:0007669"/>
    <property type="project" value="UniProtKB-KW"/>
</dbReference>
<accession>A0A3B0RCF9</accession>
<evidence type="ECO:0000256" key="1">
    <source>
        <dbReference type="ARBA" id="ARBA00001946"/>
    </source>
</evidence>
<dbReference type="PANTHER" id="PTHR11649">
    <property type="entry name" value="MSS1/TRME-RELATED GTP-BINDING PROTEIN"/>
    <property type="match status" value="1"/>
</dbReference>
<keyword evidence="4" id="KW-0479">Metal-binding</keyword>
<dbReference type="CDD" id="cd01876">
    <property type="entry name" value="YihA_EngB"/>
    <property type="match status" value="1"/>
</dbReference>
<evidence type="ECO:0000256" key="5">
    <source>
        <dbReference type="ARBA" id="ARBA00022741"/>
    </source>
</evidence>
<keyword evidence="3" id="KW-0132">Cell division</keyword>
<evidence type="ECO:0000256" key="8">
    <source>
        <dbReference type="ARBA" id="ARBA00023210"/>
    </source>
</evidence>
<dbReference type="InterPro" id="IPR030393">
    <property type="entry name" value="G_ENGB_dom"/>
</dbReference>